<dbReference type="KEGG" id="otk:C6570_17330"/>
<dbReference type="RefSeq" id="WP_106704327.1">
    <property type="nucleotide sequence ID" value="NZ_CP027666.1"/>
</dbReference>
<keyword evidence="2" id="KW-1185">Reference proteome</keyword>
<proteinExistence type="predicted"/>
<evidence type="ECO:0000313" key="2">
    <source>
        <dbReference type="Proteomes" id="UP000239709"/>
    </source>
</evidence>
<accession>A0A2S0MIS9</accession>
<protein>
    <recommendedName>
        <fullName evidence="3">Flagellar motor switch protein FliN-like C-terminal domain-containing protein</fullName>
    </recommendedName>
</protein>
<evidence type="ECO:0008006" key="3">
    <source>
        <dbReference type="Google" id="ProtNLM"/>
    </source>
</evidence>
<reference evidence="1 2" key="1">
    <citation type="submission" date="2018-03" db="EMBL/GenBank/DDBJ databases">
        <title>Genome sequencing of Ottowia sp.</title>
        <authorList>
            <person name="Kim S.-J."/>
            <person name="Heo J."/>
            <person name="Kwon S.-W."/>
        </authorList>
    </citation>
    <scope>NUCLEOTIDE SEQUENCE [LARGE SCALE GENOMIC DNA]</scope>
    <source>
        <strain evidence="1 2">KADR8-3</strain>
    </source>
</reference>
<name>A0A2S0MIS9_9BURK</name>
<evidence type="ECO:0000313" key="1">
    <source>
        <dbReference type="EMBL" id="AVO35782.1"/>
    </source>
</evidence>
<dbReference type="Proteomes" id="UP000239709">
    <property type="component" value="Chromosome"/>
</dbReference>
<organism evidence="1 2">
    <name type="scientific">Ottowia oryzae</name>
    <dbReference type="NCBI Taxonomy" id="2109914"/>
    <lineage>
        <taxon>Bacteria</taxon>
        <taxon>Pseudomonadati</taxon>
        <taxon>Pseudomonadota</taxon>
        <taxon>Betaproteobacteria</taxon>
        <taxon>Burkholderiales</taxon>
        <taxon>Comamonadaceae</taxon>
        <taxon>Ottowia</taxon>
    </lineage>
</organism>
<gene>
    <name evidence="1" type="ORF">C6570_17330</name>
</gene>
<dbReference type="AlphaFoldDB" id="A0A2S0MIS9"/>
<sequence length="284" mass="28761">MNSLPSKPPTGSAPDVAAPAAPPHAIAYQGPCGHGVVGLTLPRDSDAHGAPTGAEQVLRLAEAEPLIRAVEHWLRGAWDPAPLADGAAHPPTAYGATVRDPALAPPGTRLLVPLEALWAEPPPALASPALAWDAQSATVALGDVPADALAPLQPGSLLWLPASLAKAWEVSLIDPRRRLPPCAALLDLAMQRITLAAAGGAAAQPGAAPAGQAAHAVLSRPVQLPLDRWLSWSAAGAPVVWPAPPPWQAELRAGDAVLAQGALLPLGDGCGLRVDVVSQPALAA</sequence>
<dbReference type="EMBL" id="CP027666">
    <property type="protein sequence ID" value="AVO35782.1"/>
    <property type="molecule type" value="Genomic_DNA"/>
</dbReference>
<dbReference type="OrthoDB" id="8904897at2"/>